<gene>
    <name evidence="3" type="ORF">AW09_001570</name>
</gene>
<proteinExistence type="predicted"/>
<keyword evidence="1" id="KW-0175">Coiled coil</keyword>
<comment type="caution">
    <text evidence="3">The sequence shown here is derived from an EMBL/GenBank/DDBJ whole genome shotgun (WGS) entry which is preliminary data.</text>
</comment>
<evidence type="ECO:0000259" key="2">
    <source>
        <dbReference type="Pfam" id="PF26621"/>
    </source>
</evidence>
<feature type="coiled-coil region" evidence="1">
    <location>
        <begin position="14"/>
        <end position="41"/>
    </location>
</feature>
<dbReference type="EMBL" id="JDVG02000270">
    <property type="protein sequence ID" value="KFB73178.1"/>
    <property type="molecule type" value="Genomic_DNA"/>
</dbReference>
<dbReference type="NCBIfam" id="NF047641">
    <property type="entry name" value="FFLEE_fam"/>
    <property type="match status" value="1"/>
</dbReference>
<dbReference type="InterPro" id="IPR058063">
    <property type="entry name" value="FFLEE_fam"/>
</dbReference>
<reference evidence="3 4" key="1">
    <citation type="submission" date="2014-02" db="EMBL/GenBank/DDBJ databases">
        <title>Expanding our view of genomic diversity in Candidatus Accumulibacter clades.</title>
        <authorList>
            <person name="Skennerton C.T."/>
            <person name="Barr J.J."/>
            <person name="Slater F.R."/>
            <person name="Bond P.L."/>
            <person name="Tyson G.W."/>
        </authorList>
    </citation>
    <scope>NUCLEOTIDE SEQUENCE [LARGE SCALE GENOMIC DNA]</scope>
    <source>
        <strain evidence="4">BA-91</strain>
    </source>
</reference>
<protein>
    <recommendedName>
        <fullName evidence="2">DUF8198 domain-containing protein</fullName>
    </recommendedName>
</protein>
<organism evidence="3 4">
    <name type="scientific">Candidatus Accumulibacter phosphatis</name>
    <dbReference type="NCBI Taxonomy" id="327160"/>
    <lineage>
        <taxon>Bacteria</taxon>
        <taxon>Pseudomonadati</taxon>
        <taxon>Pseudomonadota</taxon>
        <taxon>Betaproteobacteria</taxon>
        <taxon>Candidatus Accumulibacter</taxon>
    </lineage>
</organism>
<feature type="domain" description="DUF8198" evidence="2">
    <location>
        <begin position="28"/>
        <end position="240"/>
    </location>
</feature>
<dbReference type="Pfam" id="PF26621">
    <property type="entry name" value="DUF8198"/>
    <property type="match status" value="1"/>
</dbReference>
<dbReference type="InterPro" id="IPR058511">
    <property type="entry name" value="DUF8198"/>
</dbReference>
<dbReference type="AlphaFoldDB" id="A0A080LWU9"/>
<accession>A0A080LWU9</accession>
<evidence type="ECO:0000313" key="3">
    <source>
        <dbReference type="EMBL" id="KFB73178.1"/>
    </source>
</evidence>
<evidence type="ECO:0000256" key="1">
    <source>
        <dbReference type="SAM" id="Coils"/>
    </source>
</evidence>
<sequence length="242" mass="26954">MDNSTVSIEKQQSAAALRQHLQTAKHLRQQANRESAAAQDRLRLREWQAGRLARTHADLLASARFGQAAQFFLSDLYGPKDFSSRDEEVERILPLLIKMLPGSALRTIALAVELDALSEQLDSAMVAILCRIGQINCIDEDAYAAAYRAVACQPQRQRQIELIREIGEALDRLARKPLLHGMLKLMRGPSYLAGLGDLHEFLERGFNAFRSMGSATEFLDSIECKEQKLLSKLFAGVASPFS</sequence>
<name>A0A080LWU9_9PROT</name>
<dbReference type="Proteomes" id="UP000020077">
    <property type="component" value="Unassembled WGS sequence"/>
</dbReference>
<evidence type="ECO:0000313" key="4">
    <source>
        <dbReference type="Proteomes" id="UP000020077"/>
    </source>
</evidence>